<dbReference type="SUPFAM" id="SSF48208">
    <property type="entry name" value="Six-hairpin glycosidases"/>
    <property type="match status" value="1"/>
</dbReference>
<name>A0ABX4MBB3_9ACTO</name>
<comment type="caution">
    <text evidence="2">The sequence shown here is derived from an EMBL/GenBank/DDBJ whole genome shotgun (WGS) entry which is preliminary data.</text>
</comment>
<dbReference type="EMBL" id="MTPX02000041">
    <property type="protein sequence ID" value="PHP52754.1"/>
    <property type="molecule type" value="Genomic_DNA"/>
</dbReference>
<dbReference type="PANTHER" id="PTHR34987:SF6">
    <property type="entry name" value="ALPHA-L-RHAMNOSIDASE SIX-HAIRPIN GLYCOSIDASE DOMAIN-CONTAINING PROTEIN"/>
    <property type="match status" value="1"/>
</dbReference>
<evidence type="ECO:0000259" key="1">
    <source>
        <dbReference type="Pfam" id="PF17390"/>
    </source>
</evidence>
<dbReference type="InterPro" id="IPR035398">
    <property type="entry name" value="Bac_rhamnosid_C"/>
</dbReference>
<dbReference type="Gene3D" id="2.60.420.10">
    <property type="entry name" value="Maltose phosphorylase, domain 3"/>
    <property type="match status" value="1"/>
</dbReference>
<dbReference type="Pfam" id="PF17390">
    <property type="entry name" value="Bac_rhamnosid_C"/>
    <property type="match status" value="1"/>
</dbReference>
<sequence length="231" mass="24685">MRRMEAPGAPGPERLRAWKEYAARVAGTLWRDGWDPDAGAWREYVDGVSQPVPLANTLATLAGLTPPESPGVEAQILATSSGTPSMRAWALRALVQRGLRGQAVDELIRSWGPLVAAGADTFWEDFASEGEQPTQMYGRPFGKSLCHGWSSGPADLLVLAILGTRPLVPGWAQFTVDPQLGDLEWAACVVPTVRGDVCVVAERGTTTVDVPAGTVLVHGADRFTGPTKVSW</sequence>
<organism evidence="2 3">
    <name type="scientific">Actinomyces ruminis</name>
    <dbReference type="NCBI Taxonomy" id="1937003"/>
    <lineage>
        <taxon>Bacteria</taxon>
        <taxon>Bacillati</taxon>
        <taxon>Actinomycetota</taxon>
        <taxon>Actinomycetes</taxon>
        <taxon>Actinomycetales</taxon>
        <taxon>Actinomycetaceae</taxon>
        <taxon>Actinomyces</taxon>
    </lineage>
</organism>
<evidence type="ECO:0000313" key="2">
    <source>
        <dbReference type="EMBL" id="PHP52754.1"/>
    </source>
</evidence>
<accession>A0ABX4MBB3</accession>
<gene>
    <name evidence="2" type="ORF">BW737_007880</name>
</gene>
<evidence type="ECO:0000313" key="3">
    <source>
        <dbReference type="Proteomes" id="UP000194577"/>
    </source>
</evidence>
<dbReference type="InterPro" id="IPR008928">
    <property type="entry name" value="6-hairpin_glycosidase_sf"/>
</dbReference>
<dbReference type="PANTHER" id="PTHR34987">
    <property type="entry name" value="C, PUTATIVE (AFU_ORTHOLOGUE AFUA_3G02880)-RELATED"/>
    <property type="match status" value="1"/>
</dbReference>
<dbReference type="InterPro" id="IPR012341">
    <property type="entry name" value="6hp_glycosidase-like_sf"/>
</dbReference>
<proteinExistence type="predicted"/>
<feature type="domain" description="Alpha-L-rhamnosidase C-terminal" evidence="1">
    <location>
        <begin position="163"/>
        <end position="214"/>
    </location>
</feature>
<keyword evidence="3" id="KW-1185">Reference proteome</keyword>
<dbReference type="Proteomes" id="UP000194577">
    <property type="component" value="Unassembled WGS sequence"/>
</dbReference>
<dbReference type="Gene3D" id="1.50.10.10">
    <property type="match status" value="1"/>
</dbReference>
<reference evidence="2 3" key="1">
    <citation type="submission" date="2017-10" db="EMBL/GenBank/DDBJ databases">
        <title>Draft genome sequence of cellulolytic Actinomyces sp CtC72 isolated from cattle rumen fluid.</title>
        <authorList>
            <person name="Joshi A.J."/>
            <person name="Vasudevan G."/>
            <person name="Lanjekar V.B."/>
            <person name="Hivarkar S."/>
            <person name="Engineer A."/>
            <person name="Pore S.D."/>
            <person name="Dhakephalkar P.K."/>
            <person name="Dagar S."/>
        </authorList>
    </citation>
    <scope>NUCLEOTIDE SEQUENCE [LARGE SCALE GENOMIC DNA]</scope>
    <source>
        <strain evidence="3">CtC72</strain>
    </source>
</reference>
<protein>
    <recommendedName>
        <fullName evidence="1">Alpha-L-rhamnosidase C-terminal domain-containing protein</fullName>
    </recommendedName>
</protein>